<sequence length="787" mass="87526">MKPDLDSLSRKWTTHWEQEQTYRFDRDAPADRVYAIDTPPPTASGELHMGSVFGYVQADVIARFQRMQGKTVFYPMGWDDNGLPTERRVQRYYGVRCDPSLPYEADLSPPMQGEKPVSRRNFTELCHQLTELDEKSFEEVFRTVGLSVDWSLLYTTIGDRARAVSQQAFLDAYSRGDAYRAHAPTLWDTTFGTAVAQAETEDRLRPSAYHTLYFGPIAVKTTRPELLPACVALVAHPDDARYQPLFGTSVATPVFGQPVPVLSHRLADPAKGTGIAMICTFGDTTDVIWQRELDLPVKPVLGFDGRFLPEVDHLGGLTVAQGRTRVLELLPDTAPEPIEHPVKFYERGDRPLEIIASGQWYVRNGGRDAQLRETLLEHGRELSWHPPHMQVRYEHWVNGLTGDWLVSRQRYFGVPIPLWYPLSGDGEPDYAHPILPSSLPMDPSTDSPPGFDEAQRGKPGGFIGEPDVLDTWATSTLTPTIAGFTGQMDLRPQGPEIIRTWLFGTVVRYPELPWKHAMINGWILDPNRKKMSKSVGNVVTPIALLHEHSPDAVRYWAAAASPGTDTAFDTGQMRVGRRLATKILNAAQFVLGFDASPAEPDHPLDLAMLTALGQTVDEATKALHNYDYARALAVTERFFWRFCDDYLELVKARAYEGSPSARAALRHALDVLLRLFAPMLPFVTEEAWSWFRPGSIHRAPWPAPVGAQGNPALLALAADAIGAVRRAKSAAHTSMRTPLATLTVHSDDATWTLLQDALPDLRNAGVITTITHAQSSSSPQFETSPLS</sequence>
<proteinExistence type="predicted"/>
<evidence type="ECO:0000256" key="7">
    <source>
        <dbReference type="ARBA" id="ARBA00029936"/>
    </source>
</evidence>
<keyword evidence="4" id="KW-0067">ATP-binding</keyword>
<dbReference type="CDD" id="cd07962">
    <property type="entry name" value="Anticodon_Ia_Val"/>
    <property type="match status" value="1"/>
</dbReference>
<evidence type="ECO:0000313" key="13">
    <source>
        <dbReference type="Proteomes" id="UP000612899"/>
    </source>
</evidence>
<keyword evidence="5" id="KW-0648">Protein biosynthesis</keyword>
<organism evidence="12 13">
    <name type="scientific">Rhizocola hellebori</name>
    <dbReference type="NCBI Taxonomy" id="1392758"/>
    <lineage>
        <taxon>Bacteria</taxon>
        <taxon>Bacillati</taxon>
        <taxon>Actinomycetota</taxon>
        <taxon>Actinomycetes</taxon>
        <taxon>Micromonosporales</taxon>
        <taxon>Micromonosporaceae</taxon>
        <taxon>Rhizocola</taxon>
    </lineage>
</organism>
<evidence type="ECO:0000259" key="10">
    <source>
        <dbReference type="Pfam" id="PF00133"/>
    </source>
</evidence>
<evidence type="ECO:0000256" key="4">
    <source>
        <dbReference type="ARBA" id="ARBA00022840"/>
    </source>
</evidence>
<dbReference type="GO" id="GO:0002161">
    <property type="term" value="F:aminoacyl-tRNA deacylase activity"/>
    <property type="evidence" value="ECO:0007669"/>
    <property type="project" value="InterPro"/>
</dbReference>
<evidence type="ECO:0000256" key="9">
    <source>
        <dbReference type="SAM" id="MobiDB-lite"/>
    </source>
</evidence>
<comment type="caution">
    <text evidence="12">The sequence shown here is derived from an EMBL/GenBank/DDBJ whole genome shotgun (WGS) entry which is preliminary data.</text>
</comment>
<reference evidence="12" key="1">
    <citation type="submission" date="2021-01" db="EMBL/GenBank/DDBJ databases">
        <title>Whole genome shotgun sequence of Rhizocola hellebori NBRC 109834.</title>
        <authorList>
            <person name="Komaki H."/>
            <person name="Tamura T."/>
        </authorList>
    </citation>
    <scope>NUCLEOTIDE SEQUENCE</scope>
    <source>
        <strain evidence="12">NBRC 109834</strain>
    </source>
</reference>
<dbReference type="InterPro" id="IPR009008">
    <property type="entry name" value="Val/Leu/Ile-tRNA-synth_edit"/>
</dbReference>
<evidence type="ECO:0000256" key="8">
    <source>
        <dbReference type="ARBA" id="ARBA00047552"/>
    </source>
</evidence>
<evidence type="ECO:0000259" key="11">
    <source>
        <dbReference type="Pfam" id="PF08264"/>
    </source>
</evidence>
<accession>A0A8J3QAW8</accession>
<evidence type="ECO:0000313" key="12">
    <source>
        <dbReference type="EMBL" id="GIH06397.1"/>
    </source>
</evidence>
<dbReference type="InterPro" id="IPR048044">
    <property type="entry name" value="Valyl-tRNA_ligase_actino"/>
</dbReference>
<comment type="catalytic activity">
    <reaction evidence="8">
        <text>tRNA(Val) + L-valine + ATP = L-valyl-tRNA(Val) + AMP + diphosphate</text>
        <dbReference type="Rhea" id="RHEA:10704"/>
        <dbReference type="Rhea" id="RHEA-COMP:9672"/>
        <dbReference type="Rhea" id="RHEA-COMP:9708"/>
        <dbReference type="ChEBI" id="CHEBI:30616"/>
        <dbReference type="ChEBI" id="CHEBI:33019"/>
        <dbReference type="ChEBI" id="CHEBI:57762"/>
        <dbReference type="ChEBI" id="CHEBI:78442"/>
        <dbReference type="ChEBI" id="CHEBI:78537"/>
        <dbReference type="ChEBI" id="CHEBI:456215"/>
        <dbReference type="EC" id="6.1.1.9"/>
    </reaction>
</comment>
<gene>
    <name evidence="12" type="primary">valS_1</name>
    <name evidence="12" type="ORF">Rhe02_44640</name>
</gene>
<dbReference type="Proteomes" id="UP000612899">
    <property type="component" value="Unassembled WGS sequence"/>
</dbReference>
<dbReference type="Gene3D" id="3.40.50.620">
    <property type="entry name" value="HUPs"/>
    <property type="match status" value="2"/>
</dbReference>
<dbReference type="EMBL" id="BONY01000026">
    <property type="protein sequence ID" value="GIH06397.1"/>
    <property type="molecule type" value="Genomic_DNA"/>
</dbReference>
<evidence type="ECO:0000256" key="5">
    <source>
        <dbReference type="ARBA" id="ARBA00022917"/>
    </source>
</evidence>
<evidence type="ECO:0000256" key="3">
    <source>
        <dbReference type="ARBA" id="ARBA00022741"/>
    </source>
</evidence>
<evidence type="ECO:0000256" key="2">
    <source>
        <dbReference type="ARBA" id="ARBA00022598"/>
    </source>
</evidence>
<feature type="region of interest" description="Disordered" evidence="9">
    <location>
        <begin position="437"/>
        <end position="460"/>
    </location>
</feature>
<dbReference type="GO" id="GO:0005829">
    <property type="term" value="C:cytosol"/>
    <property type="evidence" value="ECO:0007669"/>
    <property type="project" value="TreeGrafter"/>
</dbReference>
<dbReference type="RefSeq" id="WP_203910205.1">
    <property type="nucleotide sequence ID" value="NZ_BONY01000026.1"/>
</dbReference>
<dbReference type="Pfam" id="PF08264">
    <property type="entry name" value="Anticodon_1"/>
    <property type="match status" value="1"/>
</dbReference>
<dbReference type="PRINTS" id="PR00986">
    <property type="entry name" value="TRNASYNTHVAL"/>
</dbReference>
<dbReference type="GO" id="GO:0004832">
    <property type="term" value="F:valine-tRNA ligase activity"/>
    <property type="evidence" value="ECO:0007669"/>
    <property type="project" value="UniProtKB-EC"/>
</dbReference>
<name>A0A8J3QAW8_9ACTN</name>
<dbReference type="AlphaFoldDB" id="A0A8J3QAW8"/>
<keyword evidence="13" id="KW-1185">Reference proteome</keyword>
<dbReference type="InterPro" id="IPR009080">
    <property type="entry name" value="tRNAsynth_Ia_anticodon-bd"/>
</dbReference>
<evidence type="ECO:0000256" key="1">
    <source>
        <dbReference type="ARBA" id="ARBA00013169"/>
    </source>
</evidence>
<dbReference type="Gene3D" id="1.10.730.10">
    <property type="entry name" value="Isoleucyl-tRNA Synthetase, Domain 1"/>
    <property type="match status" value="1"/>
</dbReference>
<keyword evidence="6" id="KW-0030">Aminoacyl-tRNA synthetase</keyword>
<dbReference type="SUPFAM" id="SSF47323">
    <property type="entry name" value="Anticodon-binding domain of a subclass of class I aminoacyl-tRNA synthetases"/>
    <property type="match status" value="1"/>
</dbReference>
<dbReference type="Pfam" id="PF00133">
    <property type="entry name" value="tRNA-synt_1"/>
    <property type="match status" value="1"/>
</dbReference>
<dbReference type="PANTHER" id="PTHR11946">
    <property type="entry name" value="VALYL-TRNA SYNTHETASES"/>
    <property type="match status" value="1"/>
</dbReference>
<dbReference type="InterPro" id="IPR002300">
    <property type="entry name" value="aa-tRNA-synth_Ia"/>
</dbReference>
<dbReference type="InterPro" id="IPR014729">
    <property type="entry name" value="Rossmann-like_a/b/a_fold"/>
</dbReference>
<dbReference type="PANTHER" id="PTHR11946:SF93">
    <property type="entry name" value="VALINE--TRNA LIGASE, CHLOROPLASTIC_MITOCHONDRIAL 2"/>
    <property type="match status" value="1"/>
</dbReference>
<evidence type="ECO:0000256" key="6">
    <source>
        <dbReference type="ARBA" id="ARBA00023146"/>
    </source>
</evidence>
<dbReference type="NCBIfam" id="NF009687">
    <property type="entry name" value="PRK13208.1"/>
    <property type="match status" value="1"/>
</dbReference>
<keyword evidence="3" id="KW-0547">Nucleotide-binding</keyword>
<dbReference type="InterPro" id="IPR013155">
    <property type="entry name" value="M/V/L/I-tRNA-synth_anticd-bd"/>
</dbReference>
<protein>
    <recommendedName>
        <fullName evidence="1">valine--tRNA ligase</fullName>
        <ecNumber evidence="1">6.1.1.9</ecNumber>
    </recommendedName>
    <alternativeName>
        <fullName evidence="7">Valyl-tRNA synthetase</fullName>
    </alternativeName>
</protein>
<dbReference type="InterPro" id="IPR033705">
    <property type="entry name" value="Anticodon_Ia_Val"/>
</dbReference>
<dbReference type="SUPFAM" id="SSF52374">
    <property type="entry name" value="Nucleotidylyl transferase"/>
    <property type="match status" value="1"/>
</dbReference>
<dbReference type="SUPFAM" id="SSF50677">
    <property type="entry name" value="ValRS/IleRS/LeuRS editing domain"/>
    <property type="match status" value="1"/>
</dbReference>
<dbReference type="NCBIfam" id="NF000540">
    <property type="entry name" value="alt_ValS"/>
    <property type="match status" value="1"/>
</dbReference>
<keyword evidence="2 12" id="KW-0436">Ligase</keyword>
<dbReference type="EC" id="6.1.1.9" evidence="1"/>
<feature type="domain" description="Aminoacyl-tRNA synthetase class Ia" evidence="10">
    <location>
        <begin position="12"/>
        <end position="568"/>
    </location>
</feature>
<dbReference type="Gene3D" id="3.90.740.10">
    <property type="entry name" value="Valyl/Leucyl/Isoleucyl-tRNA synthetase, editing domain"/>
    <property type="match status" value="1"/>
</dbReference>
<dbReference type="InterPro" id="IPR002303">
    <property type="entry name" value="Valyl-tRNA_ligase"/>
</dbReference>
<dbReference type="GO" id="GO:0006438">
    <property type="term" value="P:valyl-tRNA aminoacylation"/>
    <property type="evidence" value="ECO:0007669"/>
    <property type="project" value="InterPro"/>
</dbReference>
<feature type="domain" description="Methionyl/Valyl/Leucyl/Isoleucyl-tRNA synthetase anticodon-binding" evidence="11">
    <location>
        <begin position="606"/>
        <end position="739"/>
    </location>
</feature>
<dbReference type="GO" id="GO:0005524">
    <property type="term" value="F:ATP binding"/>
    <property type="evidence" value="ECO:0007669"/>
    <property type="project" value="UniProtKB-KW"/>
</dbReference>